<evidence type="ECO:0000313" key="10">
    <source>
        <dbReference type="EMBL" id="SDN94869.1"/>
    </source>
</evidence>
<evidence type="ECO:0000256" key="5">
    <source>
        <dbReference type="ARBA" id="ARBA00023163"/>
    </source>
</evidence>
<dbReference type="InterPro" id="IPR013196">
    <property type="entry name" value="HTH_11"/>
</dbReference>
<keyword evidence="5" id="KW-0804">Transcription</keyword>
<dbReference type="GO" id="GO:0008982">
    <property type="term" value="F:protein-N(PI)-phosphohistidine-sugar phosphotransferase activity"/>
    <property type="evidence" value="ECO:0007669"/>
    <property type="project" value="InterPro"/>
</dbReference>
<evidence type="ECO:0000256" key="3">
    <source>
        <dbReference type="ARBA" id="ARBA00023015"/>
    </source>
</evidence>
<dbReference type="Pfam" id="PF08279">
    <property type="entry name" value="HTH_11"/>
    <property type="match status" value="1"/>
</dbReference>
<dbReference type="OrthoDB" id="9776005at2"/>
<dbReference type="PROSITE" id="PS51099">
    <property type="entry name" value="PTS_EIIB_TYPE_2"/>
    <property type="match status" value="1"/>
</dbReference>
<name>A0A1H0FK98_HALAD</name>
<keyword evidence="2" id="KW-0677">Repeat</keyword>
<dbReference type="SUPFAM" id="SSF55804">
    <property type="entry name" value="Phoshotransferase/anion transport protein"/>
    <property type="match status" value="1"/>
</dbReference>
<evidence type="ECO:0000259" key="7">
    <source>
        <dbReference type="PROSITE" id="PS51094"/>
    </source>
</evidence>
<dbReference type="Gene3D" id="1.10.10.10">
    <property type="entry name" value="Winged helix-like DNA-binding domain superfamily/Winged helix DNA-binding domain"/>
    <property type="match status" value="2"/>
</dbReference>
<dbReference type="SMART" id="SM00420">
    <property type="entry name" value="HTH_DEOR"/>
    <property type="match status" value="1"/>
</dbReference>
<dbReference type="Pfam" id="PF00359">
    <property type="entry name" value="PTS_EIIA_2"/>
    <property type="match status" value="1"/>
</dbReference>
<reference evidence="11" key="1">
    <citation type="submission" date="2016-10" db="EMBL/GenBank/DDBJ databases">
        <authorList>
            <person name="Varghese N."/>
            <person name="Submissions S."/>
        </authorList>
    </citation>
    <scope>NUCLEOTIDE SEQUENCE [LARGE SCALE GENOMIC DNA]</scope>
    <source>
        <strain evidence="11">CGMCC 1.3703</strain>
    </source>
</reference>
<dbReference type="CDD" id="cd05568">
    <property type="entry name" value="PTS_IIB_bgl_like"/>
    <property type="match status" value="1"/>
</dbReference>
<dbReference type="InterPro" id="IPR007737">
    <property type="entry name" value="Mga_HTH"/>
</dbReference>
<dbReference type="InterPro" id="IPR036095">
    <property type="entry name" value="PTS_EIIB-like_sf"/>
</dbReference>
<dbReference type="InterPro" id="IPR002178">
    <property type="entry name" value="PTS_EIIA_type-2_dom"/>
</dbReference>
<evidence type="ECO:0000259" key="6">
    <source>
        <dbReference type="PROSITE" id="PS51000"/>
    </source>
</evidence>
<dbReference type="PANTHER" id="PTHR30185">
    <property type="entry name" value="CRYPTIC BETA-GLUCOSIDE BGL OPERON ANTITERMINATOR"/>
    <property type="match status" value="1"/>
</dbReference>
<dbReference type="SUPFAM" id="SSF52794">
    <property type="entry name" value="PTS system IIB component-like"/>
    <property type="match status" value="1"/>
</dbReference>
<dbReference type="Pfam" id="PF00874">
    <property type="entry name" value="PRD"/>
    <property type="match status" value="2"/>
</dbReference>
<keyword evidence="3" id="KW-0805">Transcription regulation</keyword>
<evidence type="ECO:0000259" key="8">
    <source>
        <dbReference type="PROSITE" id="PS51099"/>
    </source>
</evidence>
<keyword evidence="1" id="KW-0808">Transferase</keyword>
<dbReference type="InterPro" id="IPR011608">
    <property type="entry name" value="PRD"/>
</dbReference>
<dbReference type="InterPro" id="IPR036388">
    <property type="entry name" value="WH-like_DNA-bd_sf"/>
</dbReference>
<keyword evidence="11" id="KW-1185">Reference proteome</keyword>
<evidence type="ECO:0000313" key="11">
    <source>
        <dbReference type="Proteomes" id="UP000198860"/>
    </source>
</evidence>
<accession>A0A1H0FK98</accession>
<feature type="domain" description="HTH deoR-type" evidence="6">
    <location>
        <begin position="4"/>
        <end position="64"/>
    </location>
</feature>
<evidence type="ECO:0000256" key="2">
    <source>
        <dbReference type="ARBA" id="ARBA00022737"/>
    </source>
</evidence>
<dbReference type="PANTHER" id="PTHR30185:SF18">
    <property type="entry name" value="TRANSCRIPTIONAL REGULATOR MTLR"/>
    <property type="match status" value="1"/>
</dbReference>
<dbReference type="Gene3D" id="3.40.930.10">
    <property type="entry name" value="Mannitol-specific EII, Chain A"/>
    <property type="match status" value="1"/>
</dbReference>
<proteinExistence type="predicted"/>
<dbReference type="RefSeq" id="WP_089650823.1">
    <property type="nucleotide sequence ID" value="NZ_FNIZ01000002.1"/>
</dbReference>
<evidence type="ECO:0000256" key="1">
    <source>
        <dbReference type="ARBA" id="ARBA00022679"/>
    </source>
</evidence>
<dbReference type="InterPro" id="IPR001034">
    <property type="entry name" value="DeoR_HTH"/>
</dbReference>
<organism evidence="10 11">
    <name type="scientific">Halobacillus aidingensis</name>
    <dbReference type="NCBI Taxonomy" id="240303"/>
    <lineage>
        <taxon>Bacteria</taxon>
        <taxon>Bacillati</taxon>
        <taxon>Bacillota</taxon>
        <taxon>Bacilli</taxon>
        <taxon>Bacillales</taxon>
        <taxon>Bacillaceae</taxon>
        <taxon>Halobacillus</taxon>
    </lineage>
</organism>
<dbReference type="InterPro" id="IPR013011">
    <property type="entry name" value="PTS_EIIB_2"/>
</dbReference>
<dbReference type="SUPFAM" id="SSF46785">
    <property type="entry name" value="Winged helix' DNA-binding domain"/>
    <property type="match status" value="1"/>
</dbReference>
<dbReference type="InterPro" id="IPR003501">
    <property type="entry name" value="PTS_EIIB_2/3"/>
</dbReference>
<evidence type="ECO:0000259" key="9">
    <source>
        <dbReference type="PROSITE" id="PS51372"/>
    </source>
</evidence>
<sequence length="697" mass="78661">MYVTGRERKILDRLLGQDDQVTVKQLAKELDISTRTVHRDLKGIENILAERELSLEKESGGVLLVKGLVNQKKTLKMELSQQASVDYTPEERHVLILSKLLETREPVKLVAIANDLGVTVATISHDLDKIEDHLKDFQLKLVRKRGYGVEVVGEESGIREAISQLIMTHMNELDFFTMVRQNIHEGNQVVEDSLSGQLLDIVNKETLALIEHHVDELRKDLSYPLADSAYIALVVHLALAIERMQQGEKIHIDETQLEKLRATKEYSFAEDLIEQLAGAFQLSIPEAETGHITMHLMGAKARYNRDSLLEESSMSIAFKAKQLIAKVSRRVGIDFNEYDRLLNDLVVHLKPSVYRLQHNMDIENSFTDQMEEDYPVLFEEVEKSLQEVFPGLHFPREETAFIVMHFASALLNMEGVSGINVLVVCSSGIGTAKILAAKLKKKFNEIEQIEHHSLFDLKGMDISQYDLIVSTIRLVDVEAYVQVSPVLPQKDIHKIEHAIRRVRVTKQLKKPVMVQKGEDEKSFRAIQAKVGAYERYARNISKVLDHLHVTNIKATHVDGALDQAVHHLKEAGAVSEVDDIVDHLLEREKIGGLGIPETSLALYHARSSSIDQPSFSVHILDDPLKVEGMDGEEMVIKTVLLMLAPEAPSQEGLETLSFISSLIIEDEECTSILESENEEKILHYLANQLYIFLKSKG</sequence>
<evidence type="ECO:0000256" key="4">
    <source>
        <dbReference type="ARBA" id="ARBA00023159"/>
    </source>
</evidence>
<keyword evidence="4" id="KW-0010">Activator</keyword>
<dbReference type="InterPro" id="IPR016152">
    <property type="entry name" value="PTrfase/Anion_transptr"/>
</dbReference>
<dbReference type="SUPFAM" id="SSF63520">
    <property type="entry name" value="PTS-regulatory domain, PRD"/>
    <property type="match status" value="2"/>
</dbReference>
<dbReference type="GO" id="GO:0003700">
    <property type="term" value="F:DNA-binding transcription factor activity"/>
    <property type="evidence" value="ECO:0007669"/>
    <property type="project" value="InterPro"/>
</dbReference>
<dbReference type="Gene3D" id="3.40.50.2300">
    <property type="match status" value="1"/>
</dbReference>
<dbReference type="PROSITE" id="PS51000">
    <property type="entry name" value="HTH_DEOR_2"/>
    <property type="match status" value="1"/>
</dbReference>
<dbReference type="InterPro" id="IPR036390">
    <property type="entry name" value="WH_DNA-bd_sf"/>
</dbReference>
<gene>
    <name evidence="10" type="ORF">SAMN05421677_10229</name>
</gene>
<feature type="domain" description="PTS EIIB type-2" evidence="8">
    <location>
        <begin position="419"/>
        <end position="507"/>
    </location>
</feature>
<dbReference type="InterPro" id="IPR050661">
    <property type="entry name" value="BglG_antiterminators"/>
</dbReference>
<dbReference type="PROSITE" id="PS51094">
    <property type="entry name" value="PTS_EIIA_TYPE_2"/>
    <property type="match status" value="1"/>
</dbReference>
<dbReference type="GO" id="GO:0009401">
    <property type="term" value="P:phosphoenolpyruvate-dependent sugar phosphotransferase system"/>
    <property type="evidence" value="ECO:0007669"/>
    <property type="project" value="InterPro"/>
</dbReference>
<feature type="domain" description="PRD" evidence="9">
    <location>
        <begin position="311"/>
        <end position="416"/>
    </location>
</feature>
<dbReference type="Gene3D" id="1.10.1790.10">
    <property type="entry name" value="PRD domain"/>
    <property type="match status" value="2"/>
</dbReference>
<dbReference type="Proteomes" id="UP000198860">
    <property type="component" value="Unassembled WGS sequence"/>
</dbReference>
<dbReference type="AlphaFoldDB" id="A0A1H0FK98"/>
<feature type="domain" description="PRD" evidence="9">
    <location>
        <begin position="201"/>
        <end position="306"/>
    </location>
</feature>
<dbReference type="STRING" id="240303.SAMN05421677_10229"/>
<feature type="domain" description="PTS EIIA type-2" evidence="7">
    <location>
        <begin position="541"/>
        <end position="688"/>
    </location>
</feature>
<dbReference type="Pfam" id="PF02302">
    <property type="entry name" value="PTS_IIB"/>
    <property type="match status" value="1"/>
</dbReference>
<dbReference type="Pfam" id="PF05043">
    <property type="entry name" value="Mga"/>
    <property type="match status" value="1"/>
</dbReference>
<dbReference type="EMBL" id="FNIZ01000002">
    <property type="protein sequence ID" value="SDN94869.1"/>
    <property type="molecule type" value="Genomic_DNA"/>
</dbReference>
<dbReference type="InterPro" id="IPR036634">
    <property type="entry name" value="PRD_sf"/>
</dbReference>
<protein>
    <submittedName>
        <fullName evidence="10">Mannitol operon transcriptional antiterminator</fullName>
    </submittedName>
</protein>
<dbReference type="PROSITE" id="PS51372">
    <property type="entry name" value="PRD_2"/>
    <property type="match status" value="2"/>
</dbReference>